<dbReference type="EMBL" id="AB853026">
    <property type="protein sequence ID" value="BAO18868.1"/>
    <property type="molecule type" value="Genomic_DNA"/>
</dbReference>
<dbReference type="RefSeq" id="WP_023842411.1">
    <property type="nucleotide sequence ID" value="NC_022995.1"/>
</dbReference>
<sequence>MTLADEQRDTLRLALGYIGSSDRPDRMTHVARIRALLDDEPGAPAAALPEQIGVQEAWEAAGGNPGIKATRQQLVTALKMLDGSNEDADLLGDLVRDAMAHLYAGQVGLARACLARAIEVTFTGAAKASTGAQPSDVPQASQNGCPALTSSERLAIERAITALKADPVAVSVLEALLRAAPVVPSDEARSPGLSATVGAVAHEAHADASRGTPAQPHAPVLTDEMRLSIENAILALDAGVAPGSEHGNALRFVLAELNSRATVAQSVLHGAGREFLGAMVRNAWVTWARQQPSPKSTWLVPYEQLAEADKEADRQIGEAVTAWVLRSVAQPEPGARVEELEALVKTLRAELKNAAHVANSNERKRRHYNPIYNDDPVQRACGELPEGWEIRISLEKDAGTIDVYDSDGNNIDFQSDADHFDWRIHEAIDTALECAAGEASK</sequence>
<keyword evidence="1" id="KW-0614">Plasmid</keyword>
<accession>V5YNH1</accession>
<dbReference type="AlphaFoldDB" id="V5YNH1"/>
<organism evidence="1">
    <name type="scientific">Burkholderia sp. M701</name>
    <dbReference type="NCBI Taxonomy" id="326454"/>
    <lineage>
        <taxon>Bacteria</taxon>
        <taxon>Pseudomonadati</taxon>
        <taxon>Pseudomonadota</taxon>
        <taxon>Betaproteobacteria</taxon>
        <taxon>Burkholderiales</taxon>
        <taxon>Burkholderiaceae</taxon>
        <taxon>Burkholderia</taxon>
    </lineage>
</organism>
<geneLocation type="plasmid" evidence="1">
    <name>pM7012</name>
</geneLocation>
<proteinExistence type="predicted"/>
<reference evidence="1" key="1">
    <citation type="journal article" date="2014" name="Microbiology">
        <title>A 2,4-dichlorophenoxyacetic acid degradation plasmid pM7012 discloses distribution of an unclassified megaplasmid group across bacterial species.</title>
        <authorList>
            <person name="Sakai Y."/>
            <person name="Ogawa N."/>
            <person name="Shimomura Y."/>
            <person name="Fujii T."/>
        </authorList>
    </citation>
    <scope>NUCLEOTIDE SEQUENCE</scope>
    <source>
        <strain evidence="1">M701</strain>
    </source>
</reference>
<reference evidence="1" key="2">
    <citation type="submission" date="2024-06" db="EMBL/GenBank/DDBJ databases">
        <authorList>
            <person name="Sakai Y."/>
            <person name="Fujii T."/>
        </authorList>
    </citation>
    <scope>NUCLEOTIDE SEQUENCE</scope>
    <source>
        <strain evidence="1">M701</strain>
        <plasmid evidence="1">pM7012</plasmid>
    </source>
</reference>
<name>V5YNH1_9BURK</name>
<protein>
    <submittedName>
        <fullName evidence="1">Uncharacterized protein</fullName>
    </submittedName>
</protein>
<evidence type="ECO:0000313" key="1">
    <source>
        <dbReference type="EMBL" id="BAO18868.1"/>
    </source>
</evidence>